<dbReference type="KEGG" id="chig:CH63R_10453"/>
<keyword evidence="5" id="KW-1185">Reference proteome</keyword>
<reference evidence="5" key="4">
    <citation type="journal article" date="2017" name="BMC Genomics">
        <title>Gapless genome assembly of Colletotrichum higginsianum reveals chromosome structure and association of transposable elements with secondary metabolite gene clusters.</title>
        <authorList>
            <person name="Dallery J.-F."/>
            <person name="Lapalu N."/>
            <person name="Zampounis A."/>
            <person name="Pigne S."/>
            <person name="Luyten I."/>
            <person name="Amselem J."/>
            <person name="Wittenberg A.H.J."/>
            <person name="Zhou S."/>
            <person name="de Queiroz M.V."/>
            <person name="Robin G.P."/>
            <person name="Auger A."/>
            <person name="Hainaut M."/>
            <person name="Henrissat B."/>
            <person name="Kim K.-T."/>
            <person name="Lee Y.-H."/>
            <person name="Lespinet O."/>
            <person name="Schwartz D.C."/>
            <person name="Thon M.R."/>
            <person name="O'Connell R.J."/>
        </authorList>
    </citation>
    <scope>NUCLEOTIDE SEQUENCE [LARGE SCALE GENOMIC DNA]</scope>
    <source>
        <strain evidence="5">IMI 349063</strain>
    </source>
</reference>
<reference evidence="4" key="2">
    <citation type="journal article" date="2012" name="Nat. Genet.">
        <title>Lifestyle transitions in plant pathogenic Colletotrichum fungi deciphered by genome and transcriptome analyses.</title>
        <authorList>
            <person name="O'Connell R.J."/>
            <person name="Thon M.R."/>
            <person name="Hacquard S."/>
            <person name="Amyotte S.G."/>
            <person name="Kleemann J."/>
            <person name="Torres M.F."/>
            <person name="Damm U."/>
            <person name="Buiate E.A."/>
            <person name="Epstein L."/>
            <person name="Alkan N."/>
            <person name="Altmueller J."/>
            <person name="Alvarado-Balderrama L."/>
            <person name="Bauser C.A."/>
            <person name="Becker C."/>
            <person name="Birren B.W."/>
            <person name="Chen Z."/>
            <person name="Choi J."/>
            <person name="Crouch J.A."/>
            <person name="Duvick J.P."/>
            <person name="Farman M.A."/>
            <person name="Gan P."/>
            <person name="Heiman D."/>
            <person name="Henrissat B."/>
            <person name="Howard R.J."/>
            <person name="Kabbage M."/>
            <person name="Koch C."/>
            <person name="Kracher B."/>
            <person name="Kubo Y."/>
            <person name="Law A.D."/>
            <person name="Lebrun M.-H."/>
            <person name="Lee Y.-H."/>
            <person name="Miyara I."/>
            <person name="Moore N."/>
            <person name="Neumann U."/>
            <person name="Nordstroem K."/>
            <person name="Panaccione D.G."/>
            <person name="Panstruga R."/>
            <person name="Place M."/>
            <person name="Proctor R.H."/>
            <person name="Prusky D."/>
            <person name="Rech G."/>
            <person name="Reinhardt R."/>
            <person name="Rollins J.A."/>
            <person name="Rounsley S."/>
            <person name="Schardl C.L."/>
            <person name="Schwartz D.C."/>
            <person name="Shenoy N."/>
            <person name="Shirasu K."/>
            <person name="Sikhakolli U.R."/>
            <person name="Stueber K."/>
            <person name="Sukno S.A."/>
            <person name="Sweigard J.A."/>
            <person name="Takano Y."/>
            <person name="Takahara H."/>
            <person name="Trail F."/>
            <person name="van der Does H.C."/>
            <person name="Voll L.M."/>
            <person name="Will I."/>
            <person name="Young S."/>
            <person name="Zeng Q."/>
            <person name="Zhang J."/>
            <person name="Zhou S."/>
            <person name="Dickman M.B."/>
            <person name="Schulze-Lefert P."/>
            <person name="Ver Loren van Themaat E."/>
            <person name="Ma L.-J."/>
            <person name="Vaillancourt L.J."/>
        </authorList>
    </citation>
    <scope>NUCLEOTIDE SEQUENCE [LARGE SCALE GENOMIC DNA]</scope>
    <source>
        <strain evidence="4">IMI 349063</strain>
    </source>
</reference>
<proteinExistence type="predicted"/>
<dbReference type="eggNOG" id="ENOG502SKXW">
    <property type="taxonomic scope" value="Eukaryota"/>
</dbReference>
<evidence type="ECO:0000259" key="1">
    <source>
        <dbReference type="Pfam" id="PF14420"/>
    </source>
</evidence>
<accession>H1UZX0</accession>
<dbReference type="Proteomes" id="UP000092177">
    <property type="component" value="Unassembled WGS sequence"/>
</dbReference>
<reference evidence="2" key="1">
    <citation type="submission" date="2011-12" db="EMBL/GenBank/DDBJ databases">
        <title>The genome sequence of Colletotrichum higginsianum IMI 34906.</title>
        <authorList>
            <person name="Ma L.-J."/>
            <person name="O'Connell R."/>
            <person name="van Themaat E.V.L."/>
            <person name="Stueber K."/>
            <person name="Young S.K."/>
            <person name="Zeng Q."/>
            <person name="Gargeya S."/>
            <person name="Fitzgerald M."/>
            <person name="Haas B."/>
            <person name="Abouelleil A."/>
            <person name="Alvarado L."/>
            <person name="Arachchi H.M."/>
            <person name="Berlin A."/>
            <person name="Chapman S.B."/>
            <person name="Gearin G."/>
            <person name="Goldberg J."/>
            <person name="Griggs A."/>
            <person name="Gujja S."/>
            <person name="Hansen M."/>
            <person name="Heiman D."/>
            <person name="Howarth C."/>
            <person name="Larimer J."/>
            <person name="Lui A."/>
            <person name="MacDonald P.J.P."/>
            <person name="McCowen C."/>
            <person name="Montmayeur A."/>
            <person name="Murphy C."/>
            <person name="Neiman D."/>
            <person name="Pearson M."/>
            <person name="Priest M."/>
            <person name="Roberts A."/>
            <person name="Saif S."/>
            <person name="Shea T."/>
            <person name="Sisk P."/>
            <person name="Stolte C."/>
            <person name="Sykes S."/>
            <person name="Wortman J."/>
            <person name="Nusbaum C."/>
            <person name="Birren B."/>
        </authorList>
    </citation>
    <scope>NUCLEOTIDE SEQUENCE [LARGE SCALE GENOMIC DNA]</scope>
    <source>
        <strain evidence="2">IMI 349063</strain>
    </source>
</reference>
<dbReference type="RefSeq" id="XP_018154851.1">
    <property type="nucleotide sequence ID" value="XM_018305427.1"/>
</dbReference>
<protein>
    <recommendedName>
        <fullName evidence="1">Clr5 domain-containing protein</fullName>
    </recommendedName>
</protein>
<gene>
    <name evidence="2" type="ORF">CH063_00147</name>
    <name evidence="3" type="ORF">CH63R_10453</name>
</gene>
<dbReference type="EMBL" id="CACQ02000791">
    <property type="protein sequence ID" value="CCF33521.1"/>
    <property type="molecule type" value="Genomic_DNA"/>
</dbReference>
<sequence>MEEPHHRPVSGLDLRHILYDERWEHLKPIIVEAYLGNSGSGKPLTIPKLAEFMEKNHGFSAEVHQYRHRLRKWDIRKRTTTQEKDDIVAVVGKRSRPGASTSTVTIHQGGMTKEVDKKQLKRFLNDKIRHQLVETLSPGTFSHWNLPYDAYIASITRQADQPSPFGPITTTPRYLNVGSPEATTPDLEYEIEDSPPIETQAKFELHDESSWTPWPAAETQNRTLQSAMEESFARSQFSATSVDELPMSNQLIAQAVSKSPEKLALDSCAFAIMSGNLESVSNLLDSGRGIDIGAIHPYHLAASFLDGGHTCCMIMNALIIQLHDNHPIALNNIDSDGHTVLDSLMISILRSHTNLAPFEVSTRFNYRTRFPGEEKDICGRWDADSPEVRLLHKEGHARIPQQWKHNFCHSMASFDVVAPIVVLR</sequence>
<dbReference type="HOGENOM" id="CLU_647242_0_0_1"/>
<reference evidence="3" key="3">
    <citation type="submission" date="2016-02" db="EMBL/GenBank/DDBJ databases">
        <title>Resequencing and annotation of the Colletotrichum higginsianum genome.</title>
        <authorList>
            <person name="O'Connell R."/>
            <person name="Zambounis A."/>
            <person name="Thon M."/>
            <person name="Dallery J.-F."/>
        </authorList>
    </citation>
    <scope>NUCLEOTIDE SEQUENCE [LARGE SCALE GENOMIC DNA]</scope>
    <source>
        <strain evidence="3">IMI 349063</strain>
    </source>
</reference>
<organism evidence="2 4">
    <name type="scientific">Colletotrichum higginsianum (strain IMI 349063)</name>
    <name type="common">Crucifer anthracnose fungus</name>
    <dbReference type="NCBI Taxonomy" id="759273"/>
    <lineage>
        <taxon>Eukaryota</taxon>
        <taxon>Fungi</taxon>
        <taxon>Dikarya</taxon>
        <taxon>Ascomycota</taxon>
        <taxon>Pezizomycotina</taxon>
        <taxon>Sordariomycetes</taxon>
        <taxon>Hypocreomycetidae</taxon>
        <taxon>Glomerellales</taxon>
        <taxon>Glomerellaceae</taxon>
        <taxon>Colletotrichum</taxon>
        <taxon>Colletotrichum destructivum species complex</taxon>
    </lineage>
</organism>
<dbReference type="EMBL" id="LTAN01000007">
    <property type="protein sequence ID" value="OBR06333.1"/>
    <property type="molecule type" value="Genomic_DNA"/>
</dbReference>
<evidence type="ECO:0000313" key="4">
    <source>
        <dbReference type="Proteomes" id="UP000007174"/>
    </source>
</evidence>
<dbReference type="PANTHER" id="PTHR38788">
    <property type="entry name" value="CLR5 DOMAIN-CONTAINING PROTEIN"/>
    <property type="match status" value="1"/>
</dbReference>
<name>H1UZX0_COLHI</name>
<dbReference type="VEuPathDB" id="FungiDB:CH63R_10453"/>
<evidence type="ECO:0000313" key="3">
    <source>
        <dbReference type="EMBL" id="OBR06333.1"/>
    </source>
</evidence>
<evidence type="ECO:0000313" key="5">
    <source>
        <dbReference type="Proteomes" id="UP000092177"/>
    </source>
</evidence>
<dbReference type="PANTHER" id="PTHR38788:SF3">
    <property type="entry name" value="CLR5 DOMAIN-CONTAINING PROTEIN"/>
    <property type="match status" value="1"/>
</dbReference>
<dbReference type="OrthoDB" id="539213at2759"/>
<dbReference type="STRING" id="759273.H1UZX0"/>
<evidence type="ECO:0000313" key="2">
    <source>
        <dbReference type="EMBL" id="CCF33521.1"/>
    </source>
</evidence>
<dbReference type="InterPro" id="IPR025676">
    <property type="entry name" value="Clr5_dom"/>
</dbReference>
<dbReference type="GeneID" id="28869534"/>
<dbReference type="Proteomes" id="UP000007174">
    <property type="component" value="Unassembled WGS sequence"/>
</dbReference>
<feature type="domain" description="Clr5" evidence="1">
    <location>
        <begin position="20"/>
        <end position="77"/>
    </location>
</feature>
<dbReference type="Pfam" id="PF14420">
    <property type="entry name" value="Clr5"/>
    <property type="match status" value="1"/>
</dbReference>
<dbReference type="AlphaFoldDB" id="H1UZX0"/>